<dbReference type="Pfam" id="PF04149">
    <property type="entry name" value="DUF397"/>
    <property type="match status" value="1"/>
</dbReference>
<dbReference type="RefSeq" id="WP_111869002.1">
    <property type="nucleotide sequence ID" value="NZ_QLYX01000007.1"/>
</dbReference>
<dbReference type="EMBL" id="QLYX01000007">
    <property type="protein sequence ID" value="RAY14090.1"/>
    <property type="molecule type" value="Genomic_DNA"/>
</dbReference>
<gene>
    <name evidence="2" type="ORF">DPM19_17605</name>
</gene>
<dbReference type="InterPro" id="IPR007278">
    <property type="entry name" value="DUF397"/>
</dbReference>
<evidence type="ECO:0000259" key="1">
    <source>
        <dbReference type="Pfam" id="PF04149"/>
    </source>
</evidence>
<comment type="caution">
    <text evidence="2">The sequence shown here is derived from an EMBL/GenBank/DDBJ whole genome shotgun (WGS) entry which is preliminary data.</text>
</comment>
<feature type="domain" description="DUF397" evidence="1">
    <location>
        <begin position="9"/>
        <end position="60"/>
    </location>
</feature>
<evidence type="ECO:0000313" key="3">
    <source>
        <dbReference type="Proteomes" id="UP000251891"/>
    </source>
</evidence>
<evidence type="ECO:0000313" key="2">
    <source>
        <dbReference type="EMBL" id="RAY14090.1"/>
    </source>
</evidence>
<dbReference type="OrthoDB" id="3696951at2"/>
<reference evidence="2 3" key="1">
    <citation type="submission" date="2018-06" db="EMBL/GenBank/DDBJ databases">
        <title>Actinomadura craniellae sp. nov. isolated from marine sponge Craniella sp.</title>
        <authorList>
            <person name="Li L."/>
            <person name="Xu Q.H."/>
            <person name="Lin H.W."/>
            <person name="Lu Y.H."/>
        </authorList>
    </citation>
    <scope>NUCLEOTIDE SEQUENCE [LARGE SCALE GENOMIC DNA]</scope>
    <source>
        <strain evidence="2 3">LHW63021</strain>
    </source>
</reference>
<dbReference type="Proteomes" id="UP000251891">
    <property type="component" value="Unassembled WGS sequence"/>
</dbReference>
<name>A0A365H4Q7_9ACTN</name>
<keyword evidence="3" id="KW-1185">Reference proteome</keyword>
<accession>A0A365H4Q7</accession>
<sequence length="66" mass="7203">MGTISFRWTWRKSSRSAQGANCVEAARAGTLCAVRDSKSPESGILVVGIPVWHDLLRQVKAGVYDL</sequence>
<protein>
    <submittedName>
        <fullName evidence="2">DUF397 domain-containing protein</fullName>
    </submittedName>
</protein>
<organism evidence="2 3">
    <name type="scientific">Actinomadura craniellae</name>
    <dbReference type="NCBI Taxonomy" id="2231787"/>
    <lineage>
        <taxon>Bacteria</taxon>
        <taxon>Bacillati</taxon>
        <taxon>Actinomycetota</taxon>
        <taxon>Actinomycetes</taxon>
        <taxon>Streptosporangiales</taxon>
        <taxon>Thermomonosporaceae</taxon>
        <taxon>Actinomadura</taxon>
    </lineage>
</organism>
<dbReference type="AlphaFoldDB" id="A0A365H4Q7"/>
<proteinExistence type="predicted"/>